<dbReference type="InterPro" id="IPR041492">
    <property type="entry name" value="HAD_2"/>
</dbReference>
<dbReference type="NCBIfam" id="TIGR01509">
    <property type="entry name" value="HAD-SF-IA-v3"/>
    <property type="match status" value="1"/>
</dbReference>
<dbReference type="Gene3D" id="1.10.150.240">
    <property type="entry name" value="Putative phosphatase, domain 2"/>
    <property type="match status" value="1"/>
</dbReference>
<dbReference type="InterPro" id="IPR006439">
    <property type="entry name" value="HAD-SF_hydro_IA"/>
</dbReference>
<dbReference type="SFLD" id="SFLDG01135">
    <property type="entry name" value="C1.5.6:_HAD__Beta-PGM__Phospha"/>
    <property type="match status" value="1"/>
</dbReference>
<dbReference type="PANTHER" id="PTHR43434:SF26">
    <property type="entry name" value="PYROPHOSPHATASE PPAX"/>
    <property type="match status" value="1"/>
</dbReference>
<dbReference type="Pfam" id="PF13419">
    <property type="entry name" value="HAD_2"/>
    <property type="match status" value="1"/>
</dbReference>
<protein>
    <submittedName>
        <fullName evidence="1">Inorganic pyrophospatase PpaX</fullName>
        <ecNumber evidence="1">3.1.3.18</ecNumber>
    </submittedName>
</protein>
<dbReference type="SFLD" id="SFLDG01129">
    <property type="entry name" value="C1.5:_HAD__Beta-PGM__Phosphata"/>
    <property type="match status" value="1"/>
</dbReference>
<dbReference type="GO" id="GO:0008967">
    <property type="term" value="F:phosphoglycolate phosphatase activity"/>
    <property type="evidence" value="ECO:0007669"/>
    <property type="project" value="UniProtKB-EC"/>
</dbReference>
<name>A0A1R4JZN8_9LACT</name>
<accession>A0A1R4JZN8</accession>
<dbReference type="InterPro" id="IPR050155">
    <property type="entry name" value="HAD-like_hydrolase_sf"/>
</dbReference>
<evidence type="ECO:0000313" key="2">
    <source>
        <dbReference type="Proteomes" id="UP000195611"/>
    </source>
</evidence>
<dbReference type="NCBIfam" id="TIGR01549">
    <property type="entry name" value="HAD-SF-IA-v1"/>
    <property type="match status" value="1"/>
</dbReference>
<reference evidence="1 2" key="1">
    <citation type="submission" date="2017-02" db="EMBL/GenBank/DDBJ databases">
        <authorList>
            <person name="Peterson S.W."/>
        </authorList>
    </citation>
    <scope>NUCLEOTIDE SEQUENCE [LARGE SCALE GENOMIC DNA]</scope>
    <source>
        <strain evidence="1 2">42ea</strain>
    </source>
</reference>
<keyword evidence="1" id="KW-0378">Hydrolase</keyword>
<dbReference type="Gene3D" id="3.40.50.1000">
    <property type="entry name" value="HAD superfamily/HAD-like"/>
    <property type="match status" value="1"/>
</dbReference>
<dbReference type="AlphaFoldDB" id="A0A1R4JZN8"/>
<dbReference type="EMBL" id="FUKW01000099">
    <property type="protein sequence ID" value="SJN37560.1"/>
    <property type="molecule type" value="Genomic_DNA"/>
</dbReference>
<dbReference type="InterPro" id="IPR036412">
    <property type="entry name" value="HAD-like_sf"/>
</dbReference>
<evidence type="ECO:0000313" key="1">
    <source>
        <dbReference type="EMBL" id="SJN37560.1"/>
    </source>
</evidence>
<organism evidence="1 2">
    <name type="scientific">Marinilactibacillus psychrotolerans 42ea</name>
    <dbReference type="NCBI Taxonomy" id="1255609"/>
    <lineage>
        <taxon>Bacteria</taxon>
        <taxon>Bacillati</taxon>
        <taxon>Bacillota</taxon>
        <taxon>Bacilli</taxon>
        <taxon>Lactobacillales</taxon>
        <taxon>Carnobacteriaceae</taxon>
        <taxon>Marinilactibacillus</taxon>
    </lineage>
</organism>
<dbReference type="Proteomes" id="UP000195611">
    <property type="component" value="Unassembled WGS sequence"/>
</dbReference>
<dbReference type="InterPro" id="IPR023198">
    <property type="entry name" value="PGP-like_dom2"/>
</dbReference>
<dbReference type="PANTHER" id="PTHR43434">
    <property type="entry name" value="PHOSPHOGLYCOLATE PHOSPHATASE"/>
    <property type="match status" value="1"/>
</dbReference>
<sequence length="240" mass="27413">MFRKRKGIILEYTAALFDFDGTLANSNELINRTHYTVLEELFPGKYTMESVLQFNGPSLDEVYGTLIPDRKQEIITKYRQLNSELHDEMITLFNGVKEELTLLKEKGIKLAIVSTKRNDMIERGIKVLGLENLFSVVIGSYSYSHYKPDPEPVYRALAELNVPHNQAVMIGDNTHDIESATNAGIPSIFVEWSQKTLKEIEPYEPTYTVKNMRALSAIILGENMNKQIQHEEVPSQCKNK</sequence>
<dbReference type="GO" id="GO:0005829">
    <property type="term" value="C:cytosol"/>
    <property type="evidence" value="ECO:0007669"/>
    <property type="project" value="TreeGrafter"/>
</dbReference>
<dbReference type="SFLD" id="SFLDS00003">
    <property type="entry name" value="Haloacid_Dehalogenase"/>
    <property type="match status" value="1"/>
</dbReference>
<dbReference type="GO" id="GO:0006281">
    <property type="term" value="P:DNA repair"/>
    <property type="evidence" value="ECO:0007669"/>
    <property type="project" value="TreeGrafter"/>
</dbReference>
<dbReference type="InterPro" id="IPR023214">
    <property type="entry name" value="HAD_sf"/>
</dbReference>
<dbReference type="PRINTS" id="PR00413">
    <property type="entry name" value="HADHALOGNASE"/>
</dbReference>
<gene>
    <name evidence="1" type="ORF">FM115_07550</name>
</gene>
<dbReference type="FunFam" id="3.40.50.1000:FF:000022">
    <property type="entry name" value="Phosphoglycolate phosphatase"/>
    <property type="match status" value="1"/>
</dbReference>
<proteinExistence type="predicted"/>
<dbReference type="SUPFAM" id="SSF56784">
    <property type="entry name" value="HAD-like"/>
    <property type="match status" value="1"/>
</dbReference>
<dbReference type="EC" id="3.1.3.18" evidence="1"/>